<dbReference type="EMBL" id="CABFMQ020000142">
    <property type="protein sequence ID" value="VTZ52452.1"/>
    <property type="molecule type" value="Genomic_DNA"/>
</dbReference>
<protein>
    <submittedName>
        <fullName evidence="1">Uncharacterized protein</fullName>
    </submittedName>
</protein>
<gene>
    <name evidence="1" type="ORF">MPC4_80123</name>
</gene>
<organism evidence="1 2">
    <name type="scientific">Methylocella tundrae</name>
    <dbReference type="NCBI Taxonomy" id="227605"/>
    <lineage>
        <taxon>Bacteria</taxon>
        <taxon>Pseudomonadati</taxon>
        <taxon>Pseudomonadota</taxon>
        <taxon>Alphaproteobacteria</taxon>
        <taxon>Hyphomicrobiales</taxon>
        <taxon>Beijerinckiaceae</taxon>
        <taxon>Methylocella</taxon>
    </lineage>
</organism>
<comment type="caution">
    <text evidence="1">The sequence shown here is derived from an EMBL/GenBank/DDBJ whole genome shotgun (WGS) entry which is preliminary data.</text>
</comment>
<evidence type="ECO:0000313" key="1">
    <source>
        <dbReference type="EMBL" id="VTZ52452.1"/>
    </source>
</evidence>
<name>A0A8B6MC02_METTU</name>
<sequence length="98" mass="11033">MCRWLARQAPYSRPTGFHTCLCAQTELNLGALLESKRPKRTGTGDPSIFKINPRHLIRDYEPRAVPIIVPLFMCAKDRSSVLIWTLGIAVTKRPKVTG</sequence>
<keyword evidence="2" id="KW-1185">Reference proteome</keyword>
<dbReference type="AlphaFoldDB" id="A0A8B6MC02"/>
<dbReference type="Proteomes" id="UP000485880">
    <property type="component" value="Unassembled WGS sequence"/>
</dbReference>
<proteinExistence type="predicted"/>
<accession>A0A8B6MC02</accession>
<reference evidence="1 2" key="1">
    <citation type="submission" date="2019-05" db="EMBL/GenBank/DDBJ databases">
        <authorList>
            <person name="Farhan Ul Haque M."/>
        </authorList>
    </citation>
    <scope>NUCLEOTIDE SEQUENCE [LARGE SCALE GENOMIC DNA]</scope>
    <source>
        <strain evidence="1">2</strain>
    </source>
</reference>
<evidence type="ECO:0000313" key="2">
    <source>
        <dbReference type="Proteomes" id="UP000485880"/>
    </source>
</evidence>